<keyword evidence="2" id="KW-0560">Oxidoreductase</keyword>
<comment type="similarity">
    <text evidence="1">Belongs to the short-chain dehydrogenases/reductases (SDR) family.</text>
</comment>
<dbReference type="PANTHER" id="PTHR43943:SF17">
    <property type="entry name" value="3-PHENYLPROPIONATE-DIHYDRODIOL_CINNAMIC ACID-DIHYDRODIOL DEHYDROGENASE"/>
    <property type="match status" value="1"/>
</dbReference>
<dbReference type="GO" id="GO:0016491">
    <property type="term" value="F:oxidoreductase activity"/>
    <property type="evidence" value="ECO:0007669"/>
    <property type="project" value="UniProtKB-KW"/>
</dbReference>
<evidence type="ECO:0000256" key="1">
    <source>
        <dbReference type="ARBA" id="ARBA00006484"/>
    </source>
</evidence>
<evidence type="ECO:0000313" key="3">
    <source>
        <dbReference type="EMBL" id="GHH86744.1"/>
    </source>
</evidence>
<dbReference type="InterPro" id="IPR036291">
    <property type="entry name" value="NAD(P)-bd_dom_sf"/>
</dbReference>
<dbReference type="EMBL" id="BNCD01000024">
    <property type="protein sequence ID" value="GHH86744.1"/>
    <property type="molecule type" value="Genomic_DNA"/>
</dbReference>
<accession>A0A919GLY0</accession>
<dbReference type="Pfam" id="PF13561">
    <property type="entry name" value="adh_short_C2"/>
    <property type="match status" value="1"/>
</dbReference>
<dbReference type="SUPFAM" id="SSF51735">
    <property type="entry name" value="NAD(P)-binding Rossmann-fold domains"/>
    <property type="match status" value="1"/>
</dbReference>
<dbReference type="Proteomes" id="UP000603708">
    <property type="component" value="Unassembled WGS sequence"/>
</dbReference>
<reference evidence="3" key="1">
    <citation type="journal article" date="2014" name="Int. J. Syst. Evol. Microbiol.">
        <title>Complete genome sequence of Corynebacterium casei LMG S-19264T (=DSM 44701T), isolated from a smear-ripened cheese.</title>
        <authorList>
            <consortium name="US DOE Joint Genome Institute (JGI-PGF)"/>
            <person name="Walter F."/>
            <person name="Albersmeier A."/>
            <person name="Kalinowski J."/>
            <person name="Ruckert C."/>
        </authorList>
    </citation>
    <scope>NUCLEOTIDE SEQUENCE</scope>
    <source>
        <strain evidence="3">JCM 5069</strain>
    </source>
</reference>
<dbReference type="RefSeq" id="WP_189937423.1">
    <property type="nucleotide sequence ID" value="NZ_BNCD01000024.1"/>
</dbReference>
<keyword evidence="4" id="KW-1185">Reference proteome</keyword>
<dbReference type="AlphaFoldDB" id="A0A919GLY0"/>
<gene>
    <name evidence="3" type="ORF">GCM10018793_59850</name>
</gene>
<reference evidence="3" key="2">
    <citation type="submission" date="2020-09" db="EMBL/GenBank/DDBJ databases">
        <authorList>
            <person name="Sun Q."/>
            <person name="Ohkuma M."/>
        </authorList>
    </citation>
    <scope>NUCLEOTIDE SEQUENCE</scope>
    <source>
        <strain evidence="3">JCM 5069</strain>
    </source>
</reference>
<evidence type="ECO:0000313" key="4">
    <source>
        <dbReference type="Proteomes" id="UP000603708"/>
    </source>
</evidence>
<protein>
    <submittedName>
        <fullName evidence="3">Oxidoreductase</fullName>
    </submittedName>
</protein>
<organism evidence="3 4">
    <name type="scientific">Streptomyces sulfonofaciens</name>
    <dbReference type="NCBI Taxonomy" id="68272"/>
    <lineage>
        <taxon>Bacteria</taxon>
        <taxon>Bacillati</taxon>
        <taxon>Actinomycetota</taxon>
        <taxon>Actinomycetes</taxon>
        <taxon>Kitasatosporales</taxon>
        <taxon>Streptomycetaceae</taxon>
        <taxon>Streptomyces</taxon>
    </lineage>
</organism>
<comment type="caution">
    <text evidence="3">The sequence shown here is derived from an EMBL/GenBank/DDBJ whole genome shotgun (WGS) entry which is preliminary data.</text>
</comment>
<dbReference type="InterPro" id="IPR002347">
    <property type="entry name" value="SDR_fam"/>
</dbReference>
<name>A0A919GLY0_9ACTN</name>
<sequence length="254" mass="26575">MDLGLRDRVYVVTGGTSGLGRATVDALVAEGARVVVSSRDAGKVAEVADRFPRSVVGIVADNADPETPERLTTLAQDTFGRVDGALVSVGGPPPGRTTALTDEAWRESFESVFLGAVRLARHLAPLLSTESGREDGGALGYVLSSSVKTPLPNLSISNGLRAGLAMLIKDLADELGPQGTRVLGLVPGRILTARTVQLERGDPQARQRSEAVIPLRRLGDPEEFGRMAAVLLSPAASYVTGSLIPIDGGMMRAL</sequence>
<dbReference type="Gene3D" id="3.40.50.720">
    <property type="entry name" value="NAD(P)-binding Rossmann-like Domain"/>
    <property type="match status" value="1"/>
</dbReference>
<dbReference type="PANTHER" id="PTHR43943">
    <property type="entry name" value="DEHYDROGENASE/REDUCTASE (SDR FAMILY) MEMBER 4"/>
    <property type="match status" value="1"/>
</dbReference>
<proteinExistence type="inferred from homology"/>
<evidence type="ECO:0000256" key="2">
    <source>
        <dbReference type="ARBA" id="ARBA00023002"/>
    </source>
</evidence>
<dbReference type="PRINTS" id="PR00081">
    <property type="entry name" value="GDHRDH"/>
</dbReference>